<dbReference type="InterPro" id="IPR051813">
    <property type="entry name" value="HepT_RNase_toxin"/>
</dbReference>
<proteinExistence type="predicted"/>
<keyword evidence="4" id="KW-0547">Nucleotide-binding</keyword>
<dbReference type="HOGENOM" id="CLU_1969697_0_0_11"/>
<evidence type="ECO:0000256" key="4">
    <source>
        <dbReference type="ARBA" id="ARBA00022741"/>
    </source>
</evidence>
<keyword evidence="2" id="KW-1277">Toxin-antitoxin system</keyword>
<evidence type="ECO:0008006" key="8">
    <source>
        <dbReference type="Google" id="ProtNLM"/>
    </source>
</evidence>
<gene>
    <name evidence="6" type="ordered locus">Xcel_1528</name>
</gene>
<evidence type="ECO:0000256" key="1">
    <source>
        <dbReference type="ARBA" id="ARBA00022553"/>
    </source>
</evidence>
<dbReference type="GO" id="GO:0016787">
    <property type="term" value="F:hydrolase activity"/>
    <property type="evidence" value="ECO:0007669"/>
    <property type="project" value="UniProtKB-KW"/>
</dbReference>
<dbReference type="GO" id="GO:0110001">
    <property type="term" value="C:toxin-antitoxin complex"/>
    <property type="evidence" value="ECO:0007669"/>
    <property type="project" value="InterPro"/>
</dbReference>
<evidence type="ECO:0000313" key="7">
    <source>
        <dbReference type="Proteomes" id="UP000002255"/>
    </source>
</evidence>
<evidence type="ECO:0000256" key="2">
    <source>
        <dbReference type="ARBA" id="ARBA00022649"/>
    </source>
</evidence>
<dbReference type="GO" id="GO:0004540">
    <property type="term" value="F:RNA nuclease activity"/>
    <property type="evidence" value="ECO:0007669"/>
    <property type="project" value="InterPro"/>
</dbReference>
<dbReference type="EMBL" id="CP001821">
    <property type="protein sequence ID" value="ACZ30558.1"/>
    <property type="molecule type" value="Genomic_DNA"/>
</dbReference>
<sequence length="127" mass="14117">MTGAEALAARYGERAVQSLRDLVTHCETAARLVARGRQAYDADEMLFHAAKSIIARAGECVDRLDKAGTGLPGDHPELELRQLKDARNFVTHTYDRVDPSMVWDMLAIDLPRVATRVREILTRGDQA</sequence>
<keyword evidence="3" id="KW-0540">Nuclease</keyword>
<dbReference type="KEGG" id="xce:Xcel_1528"/>
<dbReference type="RefSeq" id="WP_012878300.1">
    <property type="nucleotide sequence ID" value="NC_013530.1"/>
</dbReference>
<dbReference type="Pfam" id="PF01934">
    <property type="entry name" value="HepT-like"/>
    <property type="match status" value="1"/>
</dbReference>
<name>D1BS66_XYLCX</name>
<dbReference type="GO" id="GO:0000166">
    <property type="term" value="F:nucleotide binding"/>
    <property type="evidence" value="ECO:0007669"/>
    <property type="project" value="UniProtKB-KW"/>
</dbReference>
<dbReference type="OrthoDB" id="159782at2"/>
<organism evidence="6 7">
    <name type="scientific">Xylanimonas cellulosilytica (strain DSM 15894 / JCM 12276 / CECT 5975 / KCTC 9989 / LMG 20990 / NBRC 107835 / XIL07)</name>
    <dbReference type="NCBI Taxonomy" id="446471"/>
    <lineage>
        <taxon>Bacteria</taxon>
        <taxon>Bacillati</taxon>
        <taxon>Actinomycetota</taxon>
        <taxon>Actinomycetes</taxon>
        <taxon>Micrococcales</taxon>
        <taxon>Promicromonosporaceae</taxon>
        <taxon>Xylanimonas</taxon>
    </lineage>
</organism>
<dbReference type="PANTHER" id="PTHR34139">
    <property type="entry name" value="UPF0331 PROTEIN MJ0127"/>
    <property type="match status" value="1"/>
</dbReference>
<keyword evidence="1" id="KW-0597">Phosphoprotein</keyword>
<reference evidence="7" key="1">
    <citation type="submission" date="2009-11" db="EMBL/GenBank/DDBJ databases">
        <title>The complete chromosome of Xylanimonas cellulosilytica DSM 15894.</title>
        <authorList>
            <consortium name="US DOE Joint Genome Institute (JGI-PGF)"/>
            <person name="Lucas S."/>
            <person name="Copeland A."/>
            <person name="Lapidus A."/>
            <person name="Glavina del Rio T."/>
            <person name="Dalin E."/>
            <person name="Tice H."/>
            <person name="Bruce D."/>
            <person name="Goodwin L."/>
            <person name="Pitluck S."/>
            <person name="Kyrpides N."/>
            <person name="Mavromatis K."/>
            <person name="Ivanova N."/>
            <person name="Mikhailova N."/>
            <person name="Foster B."/>
            <person name="Clum A."/>
            <person name="Brettin T."/>
            <person name="Detter J.C."/>
            <person name="Han C."/>
            <person name="Larimer F."/>
            <person name="Land M."/>
            <person name="Hauser L."/>
            <person name="Markowitz V."/>
            <person name="Cheng J.F."/>
            <person name="Hugenholtz P."/>
            <person name="Woyke T."/>
            <person name="Wu D."/>
            <person name="Gehrich-Schroeter G."/>
            <person name="Schneider S."/>
            <person name="Pukall S.R."/>
            <person name="Klenk H.P."/>
            <person name="Eisen J.A."/>
        </authorList>
    </citation>
    <scope>NUCLEOTIDE SEQUENCE [LARGE SCALE GENOMIC DNA]</scope>
    <source>
        <strain evidence="7">DSM 15894 / CECT 5975 / LMG 20990 / XIL07</strain>
    </source>
</reference>
<keyword evidence="7" id="KW-1185">Reference proteome</keyword>
<dbReference type="Proteomes" id="UP000002255">
    <property type="component" value="Chromosome"/>
</dbReference>
<dbReference type="AlphaFoldDB" id="D1BS66"/>
<reference evidence="6 7" key="2">
    <citation type="journal article" date="2010" name="Stand. Genomic Sci.">
        <title>Complete genome sequence of Xylanimonas cellulosilytica type strain (XIL07).</title>
        <authorList>
            <person name="Foster B."/>
            <person name="Pukall R."/>
            <person name="Abt B."/>
            <person name="Nolan M."/>
            <person name="Glavina Del Rio T."/>
            <person name="Chen F."/>
            <person name="Lucas S."/>
            <person name="Tice H."/>
            <person name="Pitluck S."/>
            <person name="Cheng J.-F."/>
            <person name="Chertkov O."/>
            <person name="Brettin T."/>
            <person name="Han C."/>
            <person name="Detter J.C."/>
            <person name="Bruce D."/>
            <person name="Goodwin L."/>
            <person name="Ivanova N."/>
            <person name="Mavromatis K."/>
            <person name="Pati A."/>
            <person name="Mikhailova N."/>
            <person name="Chen A."/>
            <person name="Palaniappan K."/>
            <person name="Land M."/>
            <person name="Hauser L."/>
            <person name="Chang Y.-J."/>
            <person name="Jeffries C.D."/>
            <person name="Chain P."/>
            <person name="Rohde M."/>
            <person name="Goeker M."/>
            <person name="Bristow J."/>
            <person name="Eisen J.A."/>
            <person name="Markowitz V."/>
            <person name="Hugenholtz P."/>
            <person name="Kyrpides N.C."/>
            <person name="Klenk H.-P."/>
            <person name="Lapidus A."/>
        </authorList>
    </citation>
    <scope>NUCLEOTIDE SEQUENCE [LARGE SCALE GENOMIC DNA]</scope>
    <source>
        <strain evidence="7">DSM 15894 / CECT 5975 / LMG 20990 / XIL07</strain>
    </source>
</reference>
<dbReference type="PANTHER" id="PTHR34139:SF1">
    <property type="entry name" value="RNASE MJ1380-RELATED"/>
    <property type="match status" value="1"/>
</dbReference>
<evidence type="ECO:0000256" key="5">
    <source>
        <dbReference type="ARBA" id="ARBA00022801"/>
    </source>
</evidence>
<dbReference type="STRING" id="446471.Xcel_1528"/>
<accession>D1BS66</accession>
<dbReference type="eggNOG" id="COG2361">
    <property type="taxonomic scope" value="Bacteria"/>
</dbReference>
<evidence type="ECO:0000256" key="3">
    <source>
        <dbReference type="ARBA" id="ARBA00022722"/>
    </source>
</evidence>
<dbReference type="InterPro" id="IPR008201">
    <property type="entry name" value="HepT-like"/>
</dbReference>
<keyword evidence="5" id="KW-0378">Hydrolase</keyword>
<evidence type="ECO:0000313" key="6">
    <source>
        <dbReference type="EMBL" id="ACZ30558.1"/>
    </source>
</evidence>
<protein>
    <recommendedName>
        <fullName evidence="8">DUF86 domain-containing protein</fullName>
    </recommendedName>
</protein>